<comment type="caution">
    <text evidence="2">The sequence shown here is derived from an EMBL/GenBank/DDBJ whole genome shotgun (WGS) entry which is preliminary data.</text>
</comment>
<keyword evidence="3" id="KW-1185">Reference proteome</keyword>
<gene>
    <name evidence="2" type="ORF">FGG15_16000</name>
</gene>
<feature type="transmembrane region" description="Helical" evidence="1">
    <location>
        <begin position="233"/>
        <end position="253"/>
    </location>
</feature>
<name>A0ABY2WM32_9FLAO</name>
<keyword evidence="1" id="KW-0812">Transmembrane</keyword>
<evidence type="ECO:0000313" key="3">
    <source>
        <dbReference type="Proteomes" id="UP000751614"/>
    </source>
</evidence>
<accession>A0ABY2WM32</accession>
<dbReference type="EMBL" id="VCNI01000002">
    <property type="protein sequence ID" value="TMU55667.1"/>
    <property type="molecule type" value="Genomic_DNA"/>
</dbReference>
<sequence>MKNWLKHIVEGNSYQGLEIFEIEGKIWYALLHVQKEKDELHVRFEKTFDSLDKVTSHIHRNTILFLTVNTSQILTRRVDVASKIGSEQMVVTAFPNLDLENFYFQTMDLNGNQQVAISKRDYLGSLMEELAGYGLSPVQVALGTTPVQFILGHMDSVEIFGSNYKLSQDGKLEMTHNSSDEKVKMGELMLSSASITSFAQILGHLKRMPELGNLVTTNMFLFNEFKNRRLFHFGLRWSLGIFLGILLVNFLYYSSYQSELGNMEIQASAQQQLNLFNAMQERVALKEEKLMAVTNAVNSKSSFYLDRIALELPSSVLLDKITYQPTLKPVRDGKVIELQEKVILVAGVTQSKLEFIAWTSELENKVWVDKVEIESYEYVSKQRDRFALKMYLDEAK</sequence>
<evidence type="ECO:0000313" key="2">
    <source>
        <dbReference type="EMBL" id="TMU55667.1"/>
    </source>
</evidence>
<organism evidence="2 3">
    <name type="scientific">Flagellimonas algicola</name>
    <dbReference type="NCBI Taxonomy" id="2583815"/>
    <lineage>
        <taxon>Bacteria</taxon>
        <taxon>Pseudomonadati</taxon>
        <taxon>Bacteroidota</taxon>
        <taxon>Flavobacteriia</taxon>
        <taxon>Flavobacteriales</taxon>
        <taxon>Flavobacteriaceae</taxon>
        <taxon>Flagellimonas</taxon>
    </lineage>
</organism>
<proteinExistence type="predicted"/>
<dbReference type="RefSeq" id="WP_138838051.1">
    <property type="nucleotide sequence ID" value="NZ_VCNI01000002.1"/>
</dbReference>
<evidence type="ECO:0008006" key="4">
    <source>
        <dbReference type="Google" id="ProtNLM"/>
    </source>
</evidence>
<protein>
    <recommendedName>
        <fullName evidence="4">General secretion pathway protein L</fullName>
    </recommendedName>
</protein>
<keyword evidence="1" id="KW-1133">Transmembrane helix</keyword>
<evidence type="ECO:0000256" key="1">
    <source>
        <dbReference type="SAM" id="Phobius"/>
    </source>
</evidence>
<dbReference type="Proteomes" id="UP000751614">
    <property type="component" value="Unassembled WGS sequence"/>
</dbReference>
<reference evidence="2 3" key="1">
    <citation type="submission" date="2019-05" db="EMBL/GenBank/DDBJ databases">
        <title>Flagellimonas sp. AsT0115, sp. nov., isolated from a marine red algae, Asparagopsis taxiformis.</title>
        <authorList>
            <person name="Kim J."/>
            <person name="Jeong S.E."/>
            <person name="Jeon C.O."/>
        </authorList>
    </citation>
    <scope>NUCLEOTIDE SEQUENCE [LARGE SCALE GENOMIC DNA]</scope>
    <source>
        <strain evidence="2 3">AsT0115</strain>
    </source>
</reference>
<keyword evidence="1" id="KW-0472">Membrane</keyword>